<gene>
    <name evidence="1" type="ORF">F5148DRAFT_1200940</name>
</gene>
<protein>
    <submittedName>
        <fullName evidence="1">Cortical protein marker for cell polarity-domain-containing protein</fullName>
    </submittedName>
</protein>
<sequence length="1404" mass="144257">MRTPRRYPLSFLITLLTFLNVARADAPLVDFDRMGTVGLIGAFAGLDFFNSSSVDFSFDPSSSTLLSRSADGSLTPIASTNTGGIVSAGCAIGNTYYVAGSFSSIHNVTAPNVASYDPASGAFSALGAGGPNGRISALFCDSAHNKLWAGGQFSSPASALAVWDTKASSWSAPPFGGLQGASAEVLSITTNASQASLFFAGSFIANFGNASVLNTTNNPNVPFSRGATPFSSSLVPIPLEVAQIQGSPSSLDPSFNNIQNILCPVGNDGPGQTWFAADGNGAQITIRTFQSISASGVRLGNTFLNGRGTTAFTVTSLPDNAVQQLHYVDPATGQNQTCTISCPLSTDATVLYQDFTFNGAVSLTGVQVTLSQWLGPGPGLHLFQLLSSGAFASAANNKNDLSCFAPVPSNATFTGNWTELDANTNIPATTQVVLVSTVNVGTSPANGPSFTWMPYVSASGQYTINLLIPGCTDFQDCALRTSVQVSVFPGGGQAPTVTVVSQQNQNDVVQQIYNGPIVPSSPNFVMTVTMTLANSPAGSGQNGQYRLVADRIQLILTSANTTGTAFNGNGTAGNGKSSFGFLEWPLSLSSGAVTGLTNASETLLDVVGLSLFSALGGNAGIAAATGPAVAAVVHHPSGAIFIGGTFNLATLNASNIVVFNNSALTALSGGGLNGPVTSLALYGGTLFLGGSFTDTDANSTQGQLSGVASYDVTHGQWSPLLAGVNGPVNSLDIDNGQVSIAGNFTLIKSASSGSAGRESPGLALWNISNGEWVDEGGFLRGTLSFIGNGTAPGKGQQQSQILAGNIQSSLSFGASGFVLLKNGNDGQPEVTPLSMQLGDDVSAFTTTTNSRRSYHPRTTTTWLSRYVAIPQLFARQSTTTLAPLPPSPPAPAPAVLAGVFWTNTTNSEQVAIIGGNFTFTNGNTESAGVAIYNPSTSMLTPLQGQAINGTVRALVVQDTLLFVGGEFTIPGTGIANFAIYDLVHNAWESSGVPALQATSGASVVVRSLSVSSSKANTVIVAGSFAQAGSLPCRAICSWDAVGKQWNALGNGIQGDIASVAYAESNQNVLIAGGSVTLSGSSSDNVLQFTFNNATWSTVGDGLDLPGPVTAVTVNNGNWSSIFAAGRSVDGTSSFLAAWNGHVWISQGSAFGGTSNVSQLAMVPLQNQHSAQGIIEGLVVPSSGQVSSMLFDGETSIPYIVSASTSGSPGSVAGIFNSLANFSFAQHNFLATGVVILISIAIAAGIVFLLVLLGILWTLFSRRDEVISKFDPAEVGDDDDSTQHRPSSLLAHINAATSATILGSKVHNVSGEKDVTAEADAGASSAGHDPLIGPDASNYLRGGIVGDETGRRAHARYSFDGAGEGELSLAVGQELEVLDDHDPSWWYARDVRSRKEGVIPASYVY</sequence>
<name>A0ACC0U9Y2_9AGAM</name>
<accession>A0ACC0U9Y2</accession>
<keyword evidence="2" id="KW-1185">Reference proteome</keyword>
<dbReference type="Proteomes" id="UP001207468">
    <property type="component" value="Unassembled WGS sequence"/>
</dbReference>
<proteinExistence type="predicted"/>
<organism evidence="1 2">
    <name type="scientific">Russula earlei</name>
    <dbReference type="NCBI Taxonomy" id="71964"/>
    <lineage>
        <taxon>Eukaryota</taxon>
        <taxon>Fungi</taxon>
        <taxon>Dikarya</taxon>
        <taxon>Basidiomycota</taxon>
        <taxon>Agaricomycotina</taxon>
        <taxon>Agaricomycetes</taxon>
        <taxon>Russulales</taxon>
        <taxon>Russulaceae</taxon>
        <taxon>Russula</taxon>
    </lineage>
</organism>
<dbReference type="EMBL" id="JAGFNK010000107">
    <property type="protein sequence ID" value="KAI9507897.1"/>
    <property type="molecule type" value="Genomic_DNA"/>
</dbReference>
<comment type="caution">
    <text evidence="1">The sequence shown here is derived from an EMBL/GenBank/DDBJ whole genome shotgun (WGS) entry which is preliminary data.</text>
</comment>
<reference evidence="1" key="1">
    <citation type="submission" date="2021-03" db="EMBL/GenBank/DDBJ databases">
        <title>Evolutionary priming and transition to the ectomycorrhizal habit in an iconic lineage of mushroom-forming fungi: is preadaptation a requirement?</title>
        <authorList>
            <consortium name="DOE Joint Genome Institute"/>
            <person name="Looney B.P."/>
            <person name="Miyauchi S."/>
            <person name="Morin E."/>
            <person name="Drula E."/>
            <person name="Courty P.E."/>
            <person name="Chicoki N."/>
            <person name="Fauchery L."/>
            <person name="Kohler A."/>
            <person name="Kuo A."/>
            <person name="LaButti K."/>
            <person name="Pangilinan J."/>
            <person name="Lipzen A."/>
            <person name="Riley R."/>
            <person name="Andreopoulos W."/>
            <person name="He G."/>
            <person name="Johnson J."/>
            <person name="Barry K.W."/>
            <person name="Grigoriev I.V."/>
            <person name="Nagy L."/>
            <person name="Hibbett D."/>
            <person name="Henrissat B."/>
            <person name="Matheny P.B."/>
            <person name="Labbe J."/>
            <person name="Martin A.F."/>
        </authorList>
    </citation>
    <scope>NUCLEOTIDE SEQUENCE</scope>
    <source>
        <strain evidence="1">BPL698</strain>
    </source>
</reference>
<evidence type="ECO:0000313" key="1">
    <source>
        <dbReference type="EMBL" id="KAI9507897.1"/>
    </source>
</evidence>
<evidence type="ECO:0000313" key="2">
    <source>
        <dbReference type="Proteomes" id="UP001207468"/>
    </source>
</evidence>